<dbReference type="SMART" id="SM00490">
    <property type="entry name" value="HELICc"/>
    <property type="match status" value="1"/>
</dbReference>
<keyword evidence="2 7" id="KW-0378">Hydrolase</keyword>
<feature type="compositionally biased region" description="Basic and acidic residues" evidence="8">
    <location>
        <begin position="384"/>
        <end position="397"/>
    </location>
</feature>
<evidence type="ECO:0000256" key="2">
    <source>
        <dbReference type="ARBA" id="ARBA00022801"/>
    </source>
</evidence>
<dbReference type="SMART" id="SM00487">
    <property type="entry name" value="DEXDc"/>
    <property type="match status" value="1"/>
</dbReference>
<gene>
    <name evidence="12" type="ORF">SAMN05443639_104337</name>
</gene>
<evidence type="ECO:0000313" key="13">
    <source>
        <dbReference type="Proteomes" id="UP000199181"/>
    </source>
</evidence>
<evidence type="ECO:0000256" key="8">
    <source>
        <dbReference type="SAM" id="MobiDB-lite"/>
    </source>
</evidence>
<feature type="compositionally biased region" description="Basic and acidic residues" evidence="8">
    <location>
        <begin position="433"/>
        <end position="470"/>
    </location>
</feature>
<dbReference type="InterPro" id="IPR044742">
    <property type="entry name" value="DEAD/DEAH_RhlB"/>
</dbReference>
<evidence type="ECO:0000256" key="3">
    <source>
        <dbReference type="ARBA" id="ARBA00022806"/>
    </source>
</evidence>
<dbReference type="AlphaFoldDB" id="A0A1I0H8C8"/>
<evidence type="ECO:0000256" key="5">
    <source>
        <dbReference type="ARBA" id="ARBA00038437"/>
    </source>
</evidence>
<accession>A0A1I0H8C8</accession>
<feature type="short sequence motif" description="Q motif" evidence="6">
    <location>
        <begin position="3"/>
        <end position="31"/>
    </location>
</feature>
<evidence type="ECO:0000256" key="1">
    <source>
        <dbReference type="ARBA" id="ARBA00022741"/>
    </source>
</evidence>
<dbReference type="InterPro" id="IPR014001">
    <property type="entry name" value="Helicase_ATP-bd"/>
</dbReference>
<dbReference type="GO" id="GO:0005829">
    <property type="term" value="C:cytosol"/>
    <property type="evidence" value="ECO:0007669"/>
    <property type="project" value="TreeGrafter"/>
</dbReference>
<dbReference type="PANTHER" id="PTHR47959:SF13">
    <property type="entry name" value="ATP-DEPENDENT RNA HELICASE RHLE"/>
    <property type="match status" value="1"/>
</dbReference>
<dbReference type="PROSITE" id="PS51192">
    <property type="entry name" value="HELICASE_ATP_BIND_1"/>
    <property type="match status" value="1"/>
</dbReference>
<feature type="domain" description="Helicase C-terminal" evidence="10">
    <location>
        <begin position="230"/>
        <end position="375"/>
    </location>
</feature>
<dbReference type="InterPro" id="IPR027417">
    <property type="entry name" value="P-loop_NTPase"/>
</dbReference>
<feature type="domain" description="DEAD-box RNA helicase Q" evidence="11">
    <location>
        <begin position="3"/>
        <end position="31"/>
    </location>
</feature>
<feature type="compositionally biased region" description="Basic and acidic residues" evidence="8">
    <location>
        <begin position="482"/>
        <end position="497"/>
    </location>
</feature>
<dbReference type="Pfam" id="PF00270">
    <property type="entry name" value="DEAD"/>
    <property type="match status" value="1"/>
</dbReference>
<evidence type="ECO:0000313" key="12">
    <source>
        <dbReference type="EMBL" id="SET79073.1"/>
    </source>
</evidence>
<evidence type="ECO:0000259" key="9">
    <source>
        <dbReference type="PROSITE" id="PS51192"/>
    </source>
</evidence>
<evidence type="ECO:0000256" key="7">
    <source>
        <dbReference type="RuleBase" id="RU000492"/>
    </source>
</evidence>
<feature type="domain" description="Helicase ATP-binding" evidence="9">
    <location>
        <begin position="34"/>
        <end position="203"/>
    </location>
</feature>
<dbReference type="GO" id="GO:0016787">
    <property type="term" value="F:hydrolase activity"/>
    <property type="evidence" value="ECO:0007669"/>
    <property type="project" value="UniProtKB-KW"/>
</dbReference>
<evidence type="ECO:0000256" key="4">
    <source>
        <dbReference type="ARBA" id="ARBA00022840"/>
    </source>
</evidence>
<dbReference type="InterPro" id="IPR000629">
    <property type="entry name" value="RNA-helicase_DEAD-box_CS"/>
</dbReference>
<proteinExistence type="inferred from homology"/>
<dbReference type="GO" id="GO:0003724">
    <property type="term" value="F:RNA helicase activity"/>
    <property type="evidence" value="ECO:0007669"/>
    <property type="project" value="InterPro"/>
</dbReference>
<dbReference type="Pfam" id="PF00271">
    <property type="entry name" value="Helicase_C"/>
    <property type="match status" value="1"/>
</dbReference>
<comment type="similarity">
    <text evidence="5 7">Belongs to the DEAD box helicase family.</text>
</comment>
<dbReference type="Proteomes" id="UP000199181">
    <property type="component" value="Unassembled WGS sequence"/>
</dbReference>
<feature type="region of interest" description="Disordered" evidence="8">
    <location>
        <begin position="384"/>
        <end position="534"/>
    </location>
</feature>
<dbReference type="PROSITE" id="PS00039">
    <property type="entry name" value="DEAD_ATP_HELICASE"/>
    <property type="match status" value="1"/>
</dbReference>
<dbReference type="GO" id="GO:0003676">
    <property type="term" value="F:nucleic acid binding"/>
    <property type="evidence" value="ECO:0007669"/>
    <property type="project" value="InterPro"/>
</dbReference>
<name>A0A1I0H8C8_9BACT</name>
<dbReference type="PROSITE" id="PS51195">
    <property type="entry name" value="Q_MOTIF"/>
    <property type="match status" value="1"/>
</dbReference>
<protein>
    <submittedName>
        <fullName evidence="12">ATP-dependent RNA helicase RhlE</fullName>
    </submittedName>
</protein>
<dbReference type="SUPFAM" id="SSF52540">
    <property type="entry name" value="P-loop containing nucleoside triphosphate hydrolases"/>
    <property type="match status" value="1"/>
</dbReference>
<dbReference type="InterPro" id="IPR011545">
    <property type="entry name" value="DEAD/DEAH_box_helicase_dom"/>
</dbReference>
<evidence type="ECO:0000259" key="11">
    <source>
        <dbReference type="PROSITE" id="PS51195"/>
    </source>
</evidence>
<keyword evidence="1 7" id="KW-0547">Nucleotide-binding</keyword>
<dbReference type="InterPro" id="IPR050079">
    <property type="entry name" value="DEAD_box_RNA_helicase"/>
</dbReference>
<evidence type="ECO:0000256" key="6">
    <source>
        <dbReference type="PROSITE-ProRule" id="PRU00552"/>
    </source>
</evidence>
<keyword evidence="3 7" id="KW-0347">Helicase</keyword>
<sequence>MSTSFKHLGLSPESLDAVRRARFASPTPIQAQAIPPALAGRDVIGCAVTGTGKTAAYLLPLVERLAGERGPAGLVLAPTRELVLQIAQEAAFFGEPRGLTQVVVTGGTDMGAQVEALRQKPTLVLATPGRLADLLKEGVANLSAVRMLVLDEADRTLEMGFMPELQQILAALPRERQTLLFSATLGHNVTRFSQEVLRKPVKVEVTPSGTPAARAVQRLYEVEGHEKYPLLLSLLAKDQLSVLVFTRTRERAEKVQEVLKRAGHKTAVIHSDRTQGQRRQALEGFRRGQYRCLVATDIASRGLDVEDIGHVINFDLPHSPEDYVHRIGRTARAGASGRASTFVTERDEETVRAIERITQMSLPRAEVPREDAVFLEELEEFQARKEESGQDTFRELPRPAGVSAKGKGKGRGEGRPRAAGERPGPRSRPAKAGKGEPRGAGRPGEREERRGAGRPGEREERRGKGTRRSEAAPGRGSGLRRAAKDPRGKKSGPERGPPRGAKRPGSKGAGPRGKPSRGPGRSPRGPGGGGRRGR</sequence>
<dbReference type="InterPro" id="IPR014014">
    <property type="entry name" value="RNA_helicase_DEAD_Q_motif"/>
</dbReference>
<dbReference type="GO" id="GO:0005524">
    <property type="term" value="F:ATP binding"/>
    <property type="evidence" value="ECO:0007669"/>
    <property type="project" value="UniProtKB-KW"/>
</dbReference>
<dbReference type="CDD" id="cd18787">
    <property type="entry name" value="SF2_C_DEAD"/>
    <property type="match status" value="1"/>
</dbReference>
<keyword evidence="13" id="KW-1185">Reference proteome</keyword>
<dbReference type="Gene3D" id="3.40.50.300">
    <property type="entry name" value="P-loop containing nucleotide triphosphate hydrolases"/>
    <property type="match status" value="2"/>
</dbReference>
<evidence type="ECO:0000259" key="10">
    <source>
        <dbReference type="PROSITE" id="PS51194"/>
    </source>
</evidence>
<dbReference type="PANTHER" id="PTHR47959">
    <property type="entry name" value="ATP-DEPENDENT RNA HELICASE RHLE-RELATED"/>
    <property type="match status" value="1"/>
</dbReference>
<dbReference type="RefSeq" id="WP_093519100.1">
    <property type="nucleotide sequence ID" value="NZ_FOIJ01000004.1"/>
</dbReference>
<dbReference type="EMBL" id="FOIJ01000004">
    <property type="protein sequence ID" value="SET79073.1"/>
    <property type="molecule type" value="Genomic_DNA"/>
</dbReference>
<dbReference type="InterPro" id="IPR001650">
    <property type="entry name" value="Helicase_C-like"/>
</dbReference>
<organism evidence="12 13">
    <name type="scientific">Stigmatella erecta</name>
    <dbReference type="NCBI Taxonomy" id="83460"/>
    <lineage>
        <taxon>Bacteria</taxon>
        <taxon>Pseudomonadati</taxon>
        <taxon>Myxococcota</taxon>
        <taxon>Myxococcia</taxon>
        <taxon>Myxococcales</taxon>
        <taxon>Cystobacterineae</taxon>
        <taxon>Archangiaceae</taxon>
        <taxon>Stigmatella</taxon>
    </lineage>
</organism>
<dbReference type="PROSITE" id="PS51194">
    <property type="entry name" value="HELICASE_CTER"/>
    <property type="match status" value="1"/>
</dbReference>
<dbReference type="CDD" id="cd00268">
    <property type="entry name" value="DEADc"/>
    <property type="match status" value="1"/>
</dbReference>
<keyword evidence="4 7" id="KW-0067">ATP-binding</keyword>
<feature type="compositionally biased region" description="Gly residues" evidence="8">
    <location>
        <begin position="525"/>
        <end position="534"/>
    </location>
</feature>
<reference evidence="13" key="1">
    <citation type="submission" date="2016-10" db="EMBL/GenBank/DDBJ databases">
        <authorList>
            <person name="Varghese N."/>
            <person name="Submissions S."/>
        </authorList>
    </citation>
    <scope>NUCLEOTIDE SEQUENCE [LARGE SCALE GENOMIC DNA]</scope>
    <source>
        <strain evidence="13">DSM 16858</strain>
    </source>
</reference>
<feature type="compositionally biased region" description="Low complexity" evidence="8">
    <location>
        <begin position="512"/>
        <end position="524"/>
    </location>
</feature>
<feature type="compositionally biased region" description="Basic and acidic residues" evidence="8">
    <location>
        <begin position="410"/>
        <end position="424"/>
    </location>
</feature>